<dbReference type="InterPro" id="IPR007838">
    <property type="entry name" value="Cell_div_ZapA-like"/>
</dbReference>
<keyword evidence="1" id="KW-0131">Cell cycle</keyword>
<reference evidence="1 2" key="1">
    <citation type="submission" date="2019-02" db="EMBL/GenBank/DDBJ databases">
        <title>Complete Genome Sequence of Desulfovibrio desulfuricans IC1, a Sulfonate Utilizing Anaerobe.</title>
        <authorList>
            <person name="Day L.A."/>
            <person name="De Leon K.B."/>
            <person name="Wall J.D."/>
        </authorList>
    </citation>
    <scope>NUCLEOTIDE SEQUENCE [LARGE SCALE GENOMIC DNA]</scope>
    <source>
        <strain evidence="1 2">IC1</strain>
    </source>
</reference>
<dbReference type="GO" id="GO:0051301">
    <property type="term" value="P:cell division"/>
    <property type="evidence" value="ECO:0007669"/>
    <property type="project" value="UniProtKB-KW"/>
</dbReference>
<name>A0A4P7UKU6_DESDE</name>
<organism evidence="1 2">
    <name type="scientific">Desulfovibrio desulfuricans</name>
    <dbReference type="NCBI Taxonomy" id="876"/>
    <lineage>
        <taxon>Bacteria</taxon>
        <taxon>Pseudomonadati</taxon>
        <taxon>Thermodesulfobacteriota</taxon>
        <taxon>Desulfovibrionia</taxon>
        <taxon>Desulfovibrionales</taxon>
        <taxon>Desulfovibrionaceae</taxon>
        <taxon>Desulfovibrio</taxon>
    </lineage>
</organism>
<dbReference type="AlphaFoldDB" id="A0A4P7UKU6"/>
<dbReference type="SUPFAM" id="SSF102829">
    <property type="entry name" value="Cell division protein ZapA-like"/>
    <property type="match status" value="1"/>
</dbReference>
<dbReference type="EMBL" id="CP036295">
    <property type="protein sequence ID" value="QCC85241.1"/>
    <property type="molecule type" value="Genomic_DNA"/>
</dbReference>
<dbReference type="InterPro" id="IPR036192">
    <property type="entry name" value="Cell_div_ZapA-like_sf"/>
</dbReference>
<dbReference type="OrthoDB" id="5460484at2"/>
<evidence type="ECO:0000313" key="2">
    <source>
        <dbReference type="Proteomes" id="UP000297065"/>
    </source>
</evidence>
<protein>
    <submittedName>
        <fullName evidence="1">Cell division protein ZapA</fullName>
    </submittedName>
</protein>
<evidence type="ECO:0000313" key="1">
    <source>
        <dbReference type="EMBL" id="QCC85241.1"/>
    </source>
</evidence>
<dbReference type="RefSeq" id="WP_136399421.1">
    <property type="nucleotide sequence ID" value="NZ_CP036295.1"/>
</dbReference>
<dbReference type="Pfam" id="PF05164">
    <property type="entry name" value="ZapA"/>
    <property type="match status" value="1"/>
</dbReference>
<sequence>MNQDTINLTVLGLSIAFKPGADMRRVQEAVRLVEDRFADQKLRFHGGQTKDILLTFIALGLADDLLQSQKEQTDVQNRVSALLSKIEEST</sequence>
<proteinExistence type="predicted"/>
<accession>A0A4P7UKU6</accession>
<dbReference type="Proteomes" id="UP000297065">
    <property type="component" value="Chromosome"/>
</dbReference>
<keyword evidence="1" id="KW-0132">Cell division</keyword>
<gene>
    <name evidence="1" type="ORF">DDIC_04970</name>
</gene>